<dbReference type="InterPro" id="IPR050084">
    <property type="entry name" value="NADPH_dep_7-cyano-7-deazaG_red"/>
</dbReference>
<comment type="caution">
    <text evidence="7">The sequence shown here is derived from an EMBL/GenBank/DDBJ whole genome shotgun (WGS) entry which is preliminary data.</text>
</comment>
<comment type="function">
    <text evidence="5">Catalyzes the NADPH-dependent reduction of 7-cyano-7-deazaguanine (preQ0) to 7-aminomethyl-7-deazaguanine (preQ1).</text>
</comment>
<evidence type="ECO:0000256" key="4">
    <source>
        <dbReference type="ARBA" id="ARBA00023002"/>
    </source>
</evidence>
<comment type="catalytic activity">
    <reaction evidence="5">
        <text>7-aminomethyl-7-carbaguanine + 2 NADP(+) = 7-cyano-7-carbaguanine + 2 NADPH + 3 H(+)</text>
        <dbReference type="Rhea" id="RHEA:13409"/>
        <dbReference type="ChEBI" id="CHEBI:15378"/>
        <dbReference type="ChEBI" id="CHEBI:45075"/>
        <dbReference type="ChEBI" id="CHEBI:57783"/>
        <dbReference type="ChEBI" id="CHEBI:58349"/>
        <dbReference type="ChEBI" id="CHEBI:58703"/>
        <dbReference type="EC" id="1.7.1.13"/>
    </reaction>
</comment>
<comment type="similarity">
    <text evidence="5">Belongs to the GTP cyclohydrolase I family. QueF type 2 subfamily.</text>
</comment>
<dbReference type="AlphaFoldDB" id="A0A3N1NZ87"/>
<feature type="binding site" evidence="5">
    <location>
        <begin position="87"/>
        <end position="88"/>
    </location>
    <ligand>
        <name>NADPH</name>
        <dbReference type="ChEBI" id="CHEBI:57783"/>
    </ligand>
</feature>
<keyword evidence="2 5" id="KW-0671">Queuosine biosynthesis</keyword>
<dbReference type="NCBIfam" id="TIGR03138">
    <property type="entry name" value="QueF"/>
    <property type="match status" value="1"/>
</dbReference>
<reference evidence="7 8" key="1">
    <citation type="submission" date="2018-11" db="EMBL/GenBank/DDBJ databases">
        <title>Genomic Encyclopedia of Type Strains, Phase IV (KMG-IV): sequencing the most valuable type-strain genomes for metagenomic binning, comparative biology and taxonomic classification.</title>
        <authorList>
            <person name="Goeker M."/>
        </authorList>
    </citation>
    <scope>NUCLEOTIDE SEQUENCE [LARGE SCALE GENOMIC DNA]</scope>
    <source>
        <strain evidence="7 8">DSM 16974</strain>
    </source>
</reference>
<dbReference type="InterPro" id="IPR029500">
    <property type="entry name" value="QueF"/>
</dbReference>
<dbReference type="InterPro" id="IPR016428">
    <property type="entry name" value="QueF_type2"/>
</dbReference>
<feature type="domain" description="NADPH-dependent 7-cyano-7-deazaguanine reductase N-terminal" evidence="6">
    <location>
        <begin position="18"/>
        <end position="128"/>
    </location>
</feature>
<dbReference type="Proteomes" id="UP000273643">
    <property type="component" value="Unassembled WGS sequence"/>
</dbReference>
<name>A0A3N1NZ87_9GAMM</name>
<feature type="active site" description="Proton donor" evidence="5">
    <location>
        <position position="190"/>
    </location>
</feature>
<evidence type="ECO:0000256" key="5">
    <source>
        <dbReference type="HAMAP-Rule" id="MF_00817"/>
    </source>
</evidence>
<dbReference type="RefSeq" id="WP_123637747.1">
    <property type="nucleotide sequence ID" value="NZ_RJUK01000001.1"/>
</dbReference>
<dbReference type="OrthoDB" id="9789995at2"/>
<evidence type="ECO:0000259" key="6">
    <source>
        <dbReference type="Pfam" id="PF14819"/>
    </source>
</evidence>
<dbReference type="GO" id="GO:0033739">
    <property type="term" value="F:preQ1 synthase activity"/>
    <property type="evidence" value="ECO:0007669"/>
    <property type="project" value="UniProtKB-UniRule"/>
</dbReference>
<dbReference type="InterPro" id="IPR029139">
    <property type="entry name" value="QueF_N"/>
</dbReference>
<organism evidence="7 8">
    <name type="scientific">Marinimicrobium koreense</name>
    <dbReference type="NCBI Taxonomy" id="306545"/>
    <lineage>
        <taxon>Bacteria</taxon>
        <taxon>Pseudomonadati</taxon>
        <taxon>Pseudomonadota</taxon>
        <taxon>Gammaproteobacteria</taxon>
        <taxon>Cellvibrionales</taxon>
        <taxon>Cellvibrionaceae</taxon>
        <taxon>Marinimicrobium</taxon>
    </lineage>
</organism>
<sequence length="276" mass="30857">MSEHTSNSHGPLGQQTAYASSYDPGLLFPIARAETRASLGLSELALPFYGTDLWTGYEVSWLDERGKPIVAIAQFRLPCTSPNLIESKSFKLYLNSYNQSRFAGQEQVRAQMIQDLSAAAGADVSVQLEPVADAQLPIAEAGGECIDALPVTIEHYHPAPELLATGEELVEERLHSHLLKSNCPVTGQPDWATVEIHYRGSKIEREGLLKYVVSFREHQDFHEHCVERMFVDLQARCKPEFLTVFARYTRRGGLDINPWRSSAQGSAPDFERLVRQ</sequence>
<dbReference type="Gene3D" id="3.30.1130.10">
    <property type="match status" value="2"/>
</dbReference>
<dbReference type="SUPFAM" id="SSF55620">
    <property type="entry name" value="Tetrahydrobiopterin biosynthesis enzymes-like"/>
    <property type="match status" value="1"/>
</dbReference>
<dbReference type="PANTHER" id="PTHR34354:SF1">
    <property type="entry name" value="NADPH-DEPENDENT 7-CYANO-7-DEAZAGUANINE REDUCTASE"/>
    <property type="match status" value="1"/>
</dbReference>
<evidence type="ECO:0000256" key="2">
    <source>
        <dbReference type="ARBA" id="ARBA00022785"/>
    </source>
</evidence>
<evidence type="ECO:0000313" key="8">
    <source>
        <dbReference type="Proteomes" id="UP000273643"/>
    </source>
</evidence>
<dbReference type="Pfam" id="PF14819">
    <property type="entry name" value="QueF_N"/>
    <property type="match status" value="1"/>
</dbReference>
<dbReference type="PANTHER" id="PTHR34354">
    <property type="entry name" value="NADPH-DEPENDENT 7-CYANO-7-DEAZAGUANINE REDUCTASE"/>
    <property type="match status" value="1"/>
</dbReference>
<dbReference type="EC" id="1.7.1.13" evidence="5"/>
<dbReference type="Pfam" id="PF14489">
    <property type="entry name" value="QueF"/>
    <property type="match status" value="1"/>
</dbReference>
<dbReference type="GO" id="GO:0008616">
    <property type="term" value="P:tRNA queuosine(34) biosynthetic process"/>
    <property type="evidence" value="ECO:0007669"/>
    <property type="project" value="UniProtKB-UniRule"/>
</dbReference>
<evidence type="ECO:0000256" key="1">
    <source>
        <dbReference type="ARBA" id="ARBA00022490"/>
    </source>
</evidence>
<dbReference type="GO" id="GO:0005737">
    <property type="term" value="C:cytoplasm"/>
    <property type="evidence" value="ECO:0007669"/>
    <property type="project" value="UniProtKB-SubCell"/>
</dbReference>
<dbReference type="UniPathway" id="UPA00392"/>
<feature type="binding site" evidence="5">
    <location>
        <begin position="251"/>
        <end position="252"/>
    </location>
    <ligand>
        <name>NADPH</name>
        <dbReference type="ChEBI" id="CHEBI:57783"/>
    </ligand>
</feature>
<evidence type="ECO:0000256" key="3">
    <source>
        <dbReference type="ARBA" id="ARBA00022857"/>
    </source>
</evidence>
<feature type="active site" description="Thioimide intermediate" evidence="5">
    <location>
        <position position="183"/>
    </location>
</feature>
<keyword evidence="8" id="KW-1185">Reference proteome</keyword>
<keyword evidence="1 5" id="KW-0963">Cytoplasm</keyword>
<feature type="binding site" evidence="5">
    <location>
        <begin position="85"/>
        <end position="87"/>
    </location>
    <ligand>
        <name>substrate</name>
    </ligand>
</feature>
<evidence type="ECO:0000313" key="7">
    <source>
        <dbReference type="EMBL" id="ROQ20628.1"/>
    </source>
</evidence>
<keyword evidence="3 5" id="KW-0521">NADP</keyword>
<dbReference type="HAMAP" id="MF_00817">
    <property type="entry name" value="QueF_type2"/>
    <property type="match status" value="1"/>
</dbReference>
<dbReference type="PIRSF" id="PIRSF004750">
    <property type="entry name" value="Nitrile_oxidored_YqcD_prd"/>
    <property type="match status" value="1"/>
</dbReference>
<comment type="subcellular location">
    <subcellularLocation>
        <location evidence="5">Cytoplasm</location>
    </subcellularLocation>
</comment>
<protein>
    <recommendedName>
        <fullName evidence="5">NADPH-dependent 7-cyano-7-deazaguanine reductase</fullName>
        <ecNumber evidence="5">1.7.1.13</ecNumber>
    </recommendedName>
    <alternativeName>
        <fullName evidence="5">7-cyano-7-carbaguanine reductase</fullName>
    </alternativeName>
    <alternativeName>
        <fullName evidence="5">NADPH-dependent nitrile oxidoreductase</fullName>
    </alternativeName>
    <alternativeName>
        <fullName evidence="5">PreQ(0) reductase</fullName>
    </alternativeName>
</protein>
<comment type="pathway">
    <text evidence="5">tRNA modification; tRNA-queuosine biosynthesis.</text>
</comment>
<comment type="subunit">
    <text evidence="5">Homodimer.</text>
</comment>
<proteinExistence type="inferred from homology"/>
<dbReference type="EMBL" id="RJUK01000001">
    <property type="protein sequence ID" value="ROQ20628.1"/>
    <property type="molecule type" value="Genomic_DNA"/>
</dbReference>
<keyword evidence="4 5" id="KW-0560">Oxidoreductase</keyword>
<gene>
    <name evidence="5" type="primary">queF</name>
    <name evidence="7" type="ORF">EDC38_1237</name>
</gene>
<dbReference type="InterPro" id="IPR043133">
    <property type="entry name" value="GTP-CH-I_C/QueF"/>
</dbReference>
<accession>A0A3N1NZ87</accession>
<feature type="binding site" evidence="5">
    <location>
        <begin position="222"/>
        <end position="223"/>
    </location>
    <ligand>
        <name>substrate</name>
    </ligand>
</feature>